<dbReference type="GO" id="GO:0004029">
    <property type="term" value="F:aldehyde dehydrogenase (NAD+) activity"/>
    <property type="evidence" value="ECO:0007669"/>
    <property type="project" value="TreeGrafter"/>
</dbReference>
<keyword evidence="4" id="KW-1185">Reference proteome</keyword>
<evidence type="ECO:0000259" key="2">
    <source>
        <dbReference type="Pfam" id="PF13460"/>
    </source>
</evidence>
<dbReference type="PANTHER" id="PTHR48079:SF6">
    <property type="entry name" value="NAD(P)-BINDING DOMAIN-CONTAINING PROTEIN-RELATED"/>
    <property type="match status" value="1"/>
</dbReference>
<accession>A0A2U1EZF4</accession>
<organism evidence="3 4">
    <name type="scientific">Actinomycetospora cinnamomea</name>
    <dbReference type="NCBI Taxonomy" id="663609"/>
    <lineage>
        <taxon>Bacteria</taxon>
        <taxon>Bacillati</taxon>
        <taxon>Actinomycetota</taxon>
        <taxon>Actinomycetes</taxon>
        <taxon>Pseudonocardiales</taxon>
        <taxon>Pseudonocardiaceae</taxon>
        <taxon>Actinomycetospora</taxon>
    </lineage>
</organism>
<evidence type="ECO:0000256" key="1">
    <source>
        <dbReference type="SAM" id="MobiDB-lite"/>
    </source>
</evidence>
<dbReference type="SUPFAM" id="SSF51735">
    <property type="entry name" value="NAD(P)-binding Rossmann-fold domains"/>
    <property type="match status" value="1"/>
</dbReference>
<protein>
    <submittedName>
        <fullName evidence="3">Uncharacterized protein YbjT (DUF2867 family)</fullName>
    </submittedName>
</protein>
<comment type="caution">
    <text evidence="3">The sequence shown here is derived from an EMBL/GenBank/DDBJ whole genome shotgun (WGS) entry which is preliminary data.</text>
</comment>
<evidence type="ECO:0000313" key="3">
    <source>
        <dbReference type="EMBL" id="PVZ05305.1"/>
    </source>
</evidence>
<reference evidence="3 4" key="1">
    <citation type="submission" date="2018-04" db="EMBL/GenBank/DDBJ databases">
        <title>Genomic Encyclopedia of Type Strains, Phase IV (KMG-IV): sequencing the most valuable type-strain genomes for metagenomic binning, comparative biology and taxonomic classification.</title>
        <authorList>
            <person name="Goeker M."/>
        </authorList>
    </citation>
    <scope>NUCLEOTIDE SEQUENCE [LARGE SCALE GENOMIC DNA]</scope>
    <source>
        <strain evidence="3 4">DSM 45771</strain>
    </source>
</reference>
<sequence>MVRCAVIGGTGYVGVRLVARLLAEGHDVAVLVRSPHKLAATGWAERVDVVPGDLGDPAAIAALVAGADAVVHLAHALERPDFPARDRAAARAVSAAAAAAGVRRIVYLGGLRPRAGTASRHLSSRAEVADVFLDGPVPTAALEASIVVGSGSASFEMIRYLAERVPVLPAVPWLAHRTQPIAIADVLHHLVGALDLPADVDRRFDIGGPDVLSYLELVRRYLRLAGLPQGAAVPVPVPPGAPALAGRVVEALTPLSRQLVTPLIESLSHELVCGEEDVLTVIGPPPGGRTTFDDAVRAALGASRDGGAGEAPDDPALAVPSDPEGSGGAVYAWSTVEPCPAGADALWAVVDGLGGDAGWYTPPGTWTVRGWADQLLGGVGAYRGRPQGRPLQAGDVVDSWCVEAVEPGASLRLRSELRQPGRLWLSLRVAPDVSGRGSHLHLDVRFAAAGLAGVAYGRTLRATASAVFGAMARGITAAAT</sequence>
<dbReference type="Pfam" id="PF11066">
    <property type="entry name" value="DUF2867"/>
    <property type="match status" value="1"/>
</dbReference>
<dbReference type="InterPro" id="IPR036291">
    <property type="entry name" value="NAD(P)-bd_dom_sf"/>
</dbReference>
<name>A0A2U1EZF4_9PSEU</name>
<dbReference type="Pfam" id="PF13460">
    <property type="entry name" value="NAD_binding_10"/>
    <property type="match status" value="1"/>
</dbReference>
<evidence type="ECO:0000313" key="4">
    <source>
        <dbReference type="Proteomes" id="UP000245639"/>
    </source>
</evidence>
<proteinExistence type="predicted"/>
<dbReference type="AlphaFoldDB" id="A0A2U1EZF4"/>
<dbReference type="EMBL" id="QEKW01000015">
    <property type="protein sequence ID" value="PVZ05305.1"/>
    <property type="molecule type" value="Genomic_DNA"/>
</dbReference>
<gene>
    <name evidence="3" type="ORF">C8D89_1159</name>
</gene>
<dbReference type="Proteomes" id="UP000245639">
    <property type="component" value="Unassembled WGS sequence"/>
</dbReference>
<dbReference type="InterPro" id="IPR016040">
    <property type="entry name" value="NAD(P)-bd_dom"/>
</dbReference>
<dbReference type="GO" id="GO:0005737">
    <property type="term" value="C:cytoplasm"/>
    <property type="evidence" value="ECO:0007669"/>
    <property type="project" value="TreeGrafter"/>
</dbReference>
<dbReference type="PANTHER" id="PTHR48079">
    <property type="entry name" value="PROTEIN YEEZ"/>
    <property type="match status" value="1"/>
</dbReference>
<dbReference type="InterPro" id="IPR051783">
    <property type="entry name" value="NAD(P)-dependent_oxidoreduct"/>
</dbReference>
<feature type="region of interest" description="Disordered" evidence="1">
    <location>
        <begin position="303"/>
        <end position="324"/>
    </location>
</feature>
<dbReference type="InterPro" id="IPR021295">
    <property type="entry name" value="DUF2867"/>
</dbReference>
<feature type="domain" description="NAD(P)-binding" evidence="2">
    <location>
        <begin position="8"/>
        <end position="111"/>
    </location>
</feature>
<dbReference type="Gene3D" id="3.40.50.720">
    <property type="entry name" value="NAD(P)-binding Rossmann-like Domain"/>
    <property type="match status" value="1"/>
</dbReference>